<protein>
    <submittedName>
        <fullName evidence="8">Methyl-accepting chemotaxis protein</fullName>
    </submittedName>
</protein>
<evidence type="ECO:0000313" key="9">
    <source>
        <dbReference type="Proteomes" id="UP000237718"/>
    </source>
</evidence>
<dbReference type="AlphaFoldDB" id="A0A2T1AML8"/>
<proteinExistence type="inferred from homology"/>
<dbReference type="GO" id="GO:0004888">
    <property type="term" value="F:transmembrane signaling receptor activity"/>
    <property type="evidence" value="ECO:0007669"/>
    <property type="project" value="InterPro"/>
</dbReference>
<comment type="similarity">
    <text evidence="3">Belongs to the methyl-accepting chemotaxis (MCP) protein family.</text>
</comment>
<feature type="domain" description="HAMP" evidence="7">
    <location>
        <begin position="367"/>
        <end position="420"/>
    </location>
</feature>
<evidence type="ECO:0000256" key="4">
    <source>
        <dbReference type="PROSITE-ProRule" id="PRU00284"/>
    </source>
</evidence>
<dbReference type="SUPFAM" id="SSF58104">
    <property type="entry name" value="Methyl-accepting chemotaxis protein (MCP) signaling domain"/>
    <property type="match status" value="1"/>
</dbReference>
<accession>A0A2T1AML8</accession>
<comment type="subcellular location">
    <subcellularLocation>
        <location evidence="1">Membrane</location>
    </subcellularLocation>
</comment>
<evidence type="ECO:0000259" key="7">
    <source>
        <dbReference type="PROSITE" id="PS50885"/>
    </source>
</evidence>
<feature type="compositionally biased region" description="Polar residues" evidence="5">
    <location>
        <begin position="763"/>
        <end position="774"/>
    </location>
</feature>
<dbReference type="SMART" id="SM00304">
    <property type="entry name" value="HAMP"/>
    <property type="match status" value="2"/>
</dbReference>
<dbReference type="Gene3D" id="1.10.287.950">
    <property type="entry name" value="Methyl-accepting chemotaxis protein"/>
    <property type="match status" value="1"/>
</dbReference>
<dbReference type="GO" id="GO:0006935">
    <property type="term" value="P:chemotaxis"/>
    <property type="evidence" value="ECO:0007669"/>
    <property type="project" value="UniProtKB-KW"/>
</dbReference>
<dbReference type="InterPro" id="IPR051310">
    <property type="entry name" value="MCP_chemotaxis"/>
</dbReference>
<dbReference type="RefSeq" id="WP_106161435.1">
    <property type="nucleotide sequence ID" value="NZ_PVUF01000001.1"/>
</dbReference>
<comment type="caution">
    <text evidence="8">The sequence shown here is derived from an EMBL/GenBank/DDBJ whole genome shotgun (WGS) entry which is preliminary data.</text>
</comment>
<dbReference type="CDD" id="cd11386">
    <property type="entry name" value="MCP_signal"/>
    <property type="match status" value="1"/>
</dbReference>
<evidence type="ECO:0000256" key="1">
    <source>
        <dbReference type="ARBA" id="ARBA00004370"/>
    </source>
</evidence>
<evidence type="ECO:0000259" key="6">
    <source>
        <dbReference type="PROSITE" id="PS50111"/>
    </source>
</evidence>
<evidence type="ECO:0000256" key="2">
    <source>
        <dbReference type="ARBA" id="ARBA00022500"/>
    </source>
</evidence>
<dbReference type="Proteomes" id="UP000237718">
    <property type="component" value="Unassembled WGS sequence"/>
</dbReference>
<dbReference type="SUPFAM" id="SSF158472">
    <property type="entry name" value="HAMP domain-like"/>
    <property type="match status" value="1"/>
</dbReference>
<dbReference type="EMBL" id="PVUF01000001">
    <property type="protein sequence ID" value="PRZ49866.1"/>
    <property type="molecule type" value="Genomic_DNA"/>
</dbReference>
<feature type="domain" description="Methyl-accepting transducer" evidence="6">
    <location>
        <begin position="487"/>
        <end position="716"/>
    </location>
</feature>
<dbReference type="CDD" id="cd06225">
    <property type="entry name" value="HAMP"/>
    <property type="match status" value="1"/>
</dbReference>
<dbReference type="PRINTS" id="PR00260">
    <property type="entry name" value="CHEMTRNSDUCR"/>
</dbReference>
<gene>
    <name evidence="8" type="ORF">CLV89_10180</name>
</gene>
<sequence>MFRTNTIKISRKLPLFFAGFCAVTGALLIAASLLAFRGFAKDTTERQMASLLADRSASIRRMMSGIEADLVSLARSPATTSALAVFEESWAALGSDADTTLQRAYIADNSHPSGEKHKLLRADGDATYHDAHETFHTGLRTLIETKGYYDAFLISPAGDIVYSVFKEMDYATNLIDGSYANSNLAEAFRSANAAEVGEVIFADMQPYAPSNGAAAAFLATPVSAQDGTPLGVVALQVPVDLLGLITNNADGLGETAQVYLLGADRKTRTTSRFEDGFQVLEALPDNEQVALALDGERHFLDAATGISGHPVYAYSQPLGLDVANWALVVEQDVTDIMAPLRQQAWMLALIGLAICGVMSVFGWRIARSITQPLHHISTGMNTVAAGDLSTEVAEAQRGDEIGDIGKALLSLQDDLRVARTAEEGRAEQQREQEVVVENLSTGLLRLSQGDFSATIDTPFSGEHEKLRTDFNTTVTKLNDTLGQVVTAIERIRNGAAEINQSSDDLSHRTESQAATLEETAAALEEITASVKSAADGARSVEQITGEAKQEAEVSGQVVQNAVTAMTEIEQSSKKIEQIISVIDDIAFQTNLLALNAGVEAARAGEAGRGFAVVASEVRGLAQRSSDAAMEIKALIGESSKQVDQGVDLVGKAGEALETITKRVNHISQLISGIAEGAAEQSNGIEEINTGMVQLDQVTQQNAAMVEEASAACQMLDSDASELGGVVANFRLAGKPTAPTARTSPPAPTAHADDSWDVDEGWDTSDNSSDATPSKPTAHGSEGSAALNYYEDF</sequence>
<reference evidence="8 9" key="1">
    <citation type="submission" date="2018-03" db="EMBL/GenBank/DDBJ databases">
        <title>Genomic Encyclopedia of Archaeal and Bacterial Type Strains, Phase II (KMG-II): from individual species to whole genera.</title>
        <authorList>
            <person name="Goeker M."/>
        </authorList>
    </citation>
    <scope>NUCLEOTIDE SEQUENCE [LARGE SCALE GENOMIC DNA]</scope>
    <source>
        <strain evidence="8 9">DSM 25328</strain>
    </source>
</reference>
<feature type="region of interest" description="Disordered" evidence="5">
    <location>
        <begin position="735"/>
        <end position="792"/>
    </location>
</feature>
<dbReference type="SMART" id="SM00283">
    <property type="entry name" value="MA"/>
    <property type="match status" value="1"/>
</dbReference>
<dbReference type="OrthoDB" id="354287at2"/>
<dbReference type="Pfam" id="PF00015">
    <property type="entry name" value="MCPsignal"/>
    <property type="match status" value="1"/>
</dbReference>
<keyword evidence="4" id="KW-0807">Transducer</keyword>
<dbReference type="FunFam" id="1.10.287.950:FF:000001">
    <property type="entry name" value="Methyl-accepting chemotaxis sensory transducer"/>
    <property type="match status" value="1"/>
</dbReference>
<dbReference type="InterPro" id="IPR004089">
    <property type="entry name" value="MCPsignal_dom"/>
</dbReference>
<evidence type="ECO:0000256" key="3">
    <source>
        <dbReference type="ARBA" id="ARBA00029447"/>
    </source>
</evidence>
<dbReference type="Gene3D" id="6.10.340.10">
    <property type="match status" value="1"/>
</dbReference>
<feature type="domain" description="HAMP" evidence="7">
    <location>
        <begin position="430"/>
        <end position="482"/>
    </location>
</feature>
<dbReference type="PROSITE" id="PS50885">
    <property type="entry name" value="HAMP"/>
    <property type="match status" value="2"/>
</dbReference>
<evidence type="ECO:0000256" key="5">
    <source>
        <dbReference type="SAM" id="MobiDB-lite"/>
    </source>
</evidence>
<keyword evidence="2" id="KW-0145">Chemotaxis</keyword>
<dbReference type="GO" id="GO:0007165">
    <property type="term" value="P:signal transduction"/>
    <property type="evidence" value="ECO:0007669"/>
    <property type="project" value="UniProtKB-KW"/>
</dbReference>
<name>A0A2T1AML8_TRISK</name>
<dbReference type="GO" id="GO:0016020">
    <property type="term" value="C:membrane"/>
    <property type="evidence" value="ECO:0007669"/>
    <property type="project" value="UniProtKB-SubCell"/>
</dbReference>
<dbReference type="PANTHER" id="PTHR43531">
    <property type="entry name" value="PROTEIN ICFG"/>
    <property type="match status" value="1"/>
</dbReference>
<dbReference type="PROSITE" id="PS50111">
    <property type="entry name" value="CHEMOTAXIS_TRANSDUC_2"/>
    <property type="match status" value="1"/>
</dbReference>
<organism evidence="8 9">
    <name type="scientific">Tritonibacter scottomollicae</name>
    <name type="common">Epibacterium scottomollicae</name>
    <dbReference type="NCBI Taxonomy" id="483013"/>
    <lineage>
        <taxon>Bacteria</taxon>
        <taxon>Pseudomonadati</taxon>
        <taxon>Pseudomonadota</taxon>
        <taxon>Alphaproteobacteria</taxon>
        <taxon>Rhodobacterales</taxon>
        <taxon>Paracoccaceae</taxon>
        <taxon>Tritonibacter</taxon>
    </lineage>
</organism>
<dbReference type="InterPro" id="IPR004090">
    <property type="entry name" value="Chemotax_Me-accpt_rcpt"/>
</dbReference>
<dbReference type="Pfam" id="PF00672">
    <property type="entry name" value="HAMP"/>
    <property type="match status" value="1"/>
</dbReference>
<evidence type="ECO:0000313" key="8">
    <source>
        <dbReference type="EMBL" id="PRZ49866.1"/>
    </source>
</evidence>
<dbReference type="PANTHER" id="PTHR43531:SF11">
    <property type="entry name" value="METHYL-ACCEPTING CHEMOTAXIS PROTEIN 3"/>
    <property type="match status" value="1"/>
</dbReference>
<dbReference type="InterPro" id="IPR003660">
    <property type="entry name" value="HAMP_dom"/>
</dbReference>